<organism evidence="2 3">
    <name type="scientific">Pleurodeles waltl</name>
    <name type="common">Iberian ribbed newt</name>
    <dbReference type="NCBI Taxonomy" id="8319"/>
    <lineage>
        <taxon>Eukaryota</taxon>
        <taxon>Metazoa</taxon>
        <taxon>Chordata</taxon>
        <taxon>Craniata</taxon>
        <taxon>Vertebrata</taxon>
        <taxon>Euteleostomi</taxon>
        <taxon>Amphibia</taxon>
        <taxon>Batrachia</taxon>
        <taxon>Caudata</taxon>
        <taxon>Salamandroidea</taxon>
        <taxon>Salamandridae</taxon>
        <taxon>Pleurodelinae</taxon>
        <taxon>Pleurodeles</taxon>
    </lineage>
</organism>
<comment type="caution">
    <text evidence="2">The sequence shown here is derived from an EMBL/GenBank/DDBJ whole genome shotgun (WGS) entry which is preliminary data.</text>
</comment>
<gene>
    <name evidence="2" type="ORF">NDU88_000258</name>
</gene>
<feature type="region of interest" description="Disordered" evidence="1">
    <location>
        <begin position="46"/>
        <end position="120"/>
    </location>
</feature>
<feature type="compositionally biased region" description="Basic and acidic residues" evidence="1">
    <location>
        <begin position="100"/>
        <end position="120"/>
    </location>
</feature>
<keyword evidence="3" id="KW-1185">Reference proteome</keyword>
<dbReference type="EMBL" id="JANPWB010000006">
    <property type="protein sequence ID" value="KAJ1174967.1"/>
    <property type="molecule type" value="Genomic_DNA"/>
</dbReference>
<protein>
    <submittedName>
        <fullName evidence="2">Uncharacterized protein</fullName>
    </submittedName>
</protein>
<evidence type="ECO:0000256" key="1">
    <source>
        <dbReference type="SAM" id="MobiDB-lite"/>
    </source>
</evidence>
<name>A0AAV7TEF6_PLEWA</name>
<dbReference type="AlphaFoldDB" id="A0AAV7TEF6"/>
<feature type="compositionally biased region" description="Basic and acidic residues" evidence="1">
    <location>
        <begin position="51"/>
        <end position="87"/>
    </location>
</feature>
<evidence type="ECO:0000313" key="3">
    <source>
        <dbReference type="Proteomes" id="UP001066276"/>
    </source>
</evidence>
<accession>A0AAV7TEF6</accession>
<reference evidence="2" key="1">
    <citation type="journal article" date="2022" name="bioRxiv">
        <title>Sequencing and chromosome-scale assembly of the giantPleurodeles waltlgenome.</title>
        <authorList>
            <person name="Brown T."/>
            <person name="Elewa A."/>
            <person name="Iarovenko S."/>
            <person name="Subramanian E."/>
            <person name="Araus A.J."/>
            <person name="Petzold A."/>
            <person name="Susuki M."/>
            <person name="Suzuki K.-i.T."/>
            <person name="Hayashi T."/>
            <person name="Toyoda A."/>
            <person name="Oliveira C."/>
            <person name="Osipova E."/>
            <person name="Leigh N.D."/>
            <person name="Simon A."/>
            <person name="Yun M.H."/>
        </authorList>
    </citation>
    <scope>NUCLEOTIDE SEQUENCE</scope>
    <source>
        <strain evidence="2">20211129_DDA</strain>
        <tissue evidence="2">Liver</tissue>
    </source>
</reference>
<dbReference type="Proteomes" id="UP001066276">
    <property type="component" value="Chromosome 3_2"/>
</dbReference>
<sequence>MVVEVYCLERSQNVMKLYKCDGAGVAGERGVDSEYPGALWRVQVCTSDPKSQTRREEQRKHQKEREKPEWGRREGEDRNRRTEENAIGRKTCQRRRTTEKKRSQRDEVTMERGERPQRRL</sequence>
<evidence type="ECO:0000313" key="2">
    <source>
        <dbReference type="EMBL" id="KAJ1174967.1"/>
    </source>
</evidence>
<proteinExistence type="predicted"/>